<dbReference type="HOGENOM" id="CLU_3032501_0_0_1"/>
<reference evidence="3" key="1">
    <citation type="journal article" date="2014" name="Proc. Natl. Acad. Sci. U.S.A.">
        <title>Extensive sampling of basidiomycete genomes demonstrates inadequacy of the white-rot/brown-rot paradigm for wood decay fungi.</title>
        <authorList>
            <person name="Riley R."/>
            <person name="Salamov A.A."/>
            <person name="Brown D.W."/>
            <person name="Nagy L.G."/>
            <person name="Floudas D."/>
            <person name="Held B.W."/>
            <person name="Levasseur A."/>
            <person name="Lombard V."/>
            <person name="Morin E."/>
            <person name="Otillar R."/>
            <person name="Lindquist E.A."/>
            <person name="Sun H."/>
            <person name="LaButti K.M."/>
            <person name="Schmutz J."/>
            <person name="Jabbour D."/>
            <person name="Luo H."/>
            <person name="Baker S.E."/>
            <person name="Pisabarro A.G."/>
            <person name="Walton J.D."/>
            <person name="Blanchette R.A."/>
            <person name="Henrissat B."/>
            <person name="Martin F."/>
            <person name="Cullen D."/>
            <person name="Hibbett D.S."/>
            <person name="Grigoriev I.V."/>
        </authorList>
    </citation>
    <scope>NUCLEOTIDE SEQUENCE [LARGE SCALE GENOMIC DNA]</scope>
    <source>
        <strain evidence="3">CBS 339.88</strain>
    </source>
</reference>
<proteinExistence type="predicted"/>
<dbReference type="AlphaFoldDB" id="A0A067SCF3"/>
<evidence type="ECO:0000313" key="2">
    <source>
        <dbReference type="EMBL" id="KDR68566.1"/>
    </source>
</evidence>
<name>A0A067SCF3_GALM3</name>
<keyword evidence="1" id="KW-1133">Transmembrane helix</keyword>
<protein>
    <submittedName>
        <fullName evidence="2">Uncharacterized protein</fullName>
    </submittedName>
</protein>
<keyword evidence="3" id="KW-1185">Reference proteome</keyword>
<organism evidence="2 3">
    <name type="scientific">Galerina marginata (strain CBS 339.88)</name>
    <dbReference type="NCBI Taxonomy" id="685588"/>
    <lineage>
        <taxon>Eukaryota</taxon>
        <taxon>Fungi</taxon>
        <taxon>Dikarya</taxon>
        <taxon>Basidiomycota</taxon>
        <taxon>Agaricomycotina</taxon>
        <taxon>Agaricomycetes</taxon>
        <taxon>Agaricomycetidae</taxon>
        <taxon>Agaricales</taxon>
        <taxon>Agaricineae</taxon>
        <taxon>Strophariaceae</taxon>
        <taxon>Galerina</taxon>
    </lineage>
</organism>
<dbReference type="Proteomes" id="UP000027222">
    <property type="component" value="Unassembled WGS sequence"/>
</dbReference>
<evidence type="ECO:0000313" key="3">
    <source>
        <dbReference type="Proteomes" id="UP000027222"/>
    </source>
</evidence>
<evidence type="ECO:0000256" key="1">
    <source>
        <dbReference type="SAM" id="Phobius"/>
    </source>
</evidence>
<keyword evidence="1" id="KW-0472">Membrane</keyword>
<dbReference type="EMBL" id="KL142407">
    <property type="protein sequence ID" value="KDR68566.1"/>
    <property type="molecule type" value="Genomic_DNA"/>
</dbReference>
<sequence length="55" mass="6357">MCLKIAQRQIAICDELMILLTAMYVVHYLVFCFSVLSTWGTRACGWWYLPSLVPT</sequence>
<feature type="transmembrane region" description="Helical" evidence="1">
    <location>
        <begin position="16"/>
        <end position="39"/>
    </location>
</feature>
<gene>
    <name evidence="2" type="ORF">GALMADRAFT_1035762</name>
</gene>
<accession>A0A067SCF3</accession>
<keyword evidence="1" id="KW-0812">Transmembrane</keyword>